<reference evidence="3 4" key="1">
    <citation type="submission" date="2016-11" db="EMBL/GenBank/DDBJ databases">
        <authorList>
            <person name="Jaros S."/>
            <person name="Januszkiewicz K."/>
            <person name="Wedrychowicz H."/>
        </authorList>
    </citation>
    <scope>NUCLEOTIDE SEQUENCE [LARGE SCALE GENOMIC DNA]</scope>
    <source>
        <strain evidence="3 4">DSM 9705</strain>
    </source>
</reference>
<protein>
    <submittedName>
        <fullName evidence="3">Tripartite-type tricarboxylate transporter, receptor component TctC</fullName>
    </submittedName>
</protein>
<evidence type="ECO:0000313" key="3">
    <source>
        <dbReference type="EMBL" id="SHH46557.1"/>
    </source>
</evidence>
<dbReference type="InterPro" id="IPR005064">
    <property type="entry name" value="BUG"/>
</dbReference>
<accession>A0A1M5T714</accession>
<name>A0A1M5T714_9BACT</name>
<keyword evidence="3" id="KW-0675">Receptor</keyword>
<dbReference type="EMBL" id="FQXS01000002">
    <property type="protein sequence ID" value="SHH46557.1"/>
    <property type="molecule type" value="Genomic_DNA"/>
</dbReference>
<dbReference type="OrthoDB" id="5429542at2"/>
<dbReference type="PANTHER" id="PTHR42928:SF5">
    <property type="entry name" value="BLR1237 PROTEIN"/>
    <property type="match status" value="1"/>
</dbReference>
<sequence length="327" mass="35820">MLSVKKCFRLSVLAVSSFLLAFTAQAGDGPDGYPERPIEVVVQYGAGGGSDNFVRNLMMPAAEILGVNINVTNMTGGAGVKASKYVLAQPADGYTIYNFSPEQLINTVLGRENYSEEFAPLVQVQQDMSMFYVNPDNKNFQTAEELIAYAKANPGKVQFTGTTPTSPDEIIIMRFAKAAGIDVKYVPFDKAPKSHAAVLGGHLDVLHEEPGSVISLIEAKKLIPIIVFNDKRLDKFPEVPTSVELGIDITSGRWRGLAVKKGTPQPIVDYLADALKKAADSESYQKYQAAALLDQRPGWKGPEEFGKFWEEEYQANKEILTELGYVK</sequence>
<comment type="similarity">
    <text evidence="1">Belongs to the UPF0065 (bug) family.</text>
</comment>
<dbReference type="InterPro" id="IPR042100">
    <property type="entry name" value="Bug_dom1"/>
</dbReference>
<feature type="signal peptide" evidence="2">
    <location>
        <begin position="1"/>
        <end position="26"/>
    </location>
</feature>
<keyword evidence="4" id="KW-1185">Reference proteome</keyword>
<dbReference type="Proteomes" id="UP000184139">
    <property type="component" value="Unassembled WGS sequence"/>
</dbReference>
<dbReference type="Pfam" id="PF03401">
    <property type="entry name" value="TctC"/>
    <property type="match status" value="1"/>
</dbReference>
<evidence type="ECO:0000313" key="4">
    <source>
        <dbReference type="Proteomes" id="UP000184139"/>
    </source>
</evidence>
<evidence type="ECO:0000256" key="2">
    <source>
        <dbReference type="SAM" id="SignalP"/>
    </source>
</evidence>
<keyword evidence="2" id="KW-0732">Signal</keyword>
<dbReference type="RefSeq" id="WP_073373362.1">
    <property type="nucleotide sequence ID" value="NZ_FQXS01000002.1"/>
</dbReference>
<dbReference type="STRING" id="1121409.SAMN02745124_00636"/>
<dbReference type="SUPFAM" id="SSF53850">
    <property type="entry name" value="Periplasmic binding protein-like II"/>
    <property type="match status" value="1"/>
</dbReference>
<proteinExistence type="inferred from homology"/>
<feature type="chain" id="PRO_5009913875" evidence="2">
    <location>
        <begin position="27"/>
        <end position="327"/>
    </location>
</feature>
<dbReference type="AlphaFoldDB" id="A0A1M5T714"/>
<evidence type="ECO:0000256" key="1">
    <source>
        <dbReference type="ARBA" id="ARBA00006987"/>
    </source>
</evidence>
<organism evidence="3 4">
    <name type="scientific">Desulfofustis glycolicus DSM 9705</name>
    <dbReference type="NCBI Taxonomy" id="1121409"/>
    <lineage>
        <taxon>Bacteria</taxon>
        <taxon>Pseudomonadati</taxon>
        <taxon>Thermodesulfobacteriota</taxon>
        <taxon>Desulfobulbia</taxon>
        <taxon>Desulfobulbales</taxon>
        <taxon>Desulfocapsaceae</taxon>
        <taxon>Desulfofustis</taxon>
    </lineage>
</organism>
<dbReference type="PANTHER" id="PTHR42928">
    <property type="entry name" value="TRICARBOXYLATE-BINDING PROTEIN"/>
    <property type="match status" value="1"/>
</dbReference>
<dbReference type="Gene3D" id="3.40.190.150">
    <property type="entry name" value="Bordetella uptake gene, domain 1"/>
    <property type="match status" value="1"/>
</dbReference>
<gene>
    <name evidence="3" type="ORF">SAMN02745124_00636</name>
</gene>
<dbReference type="Gene3D" id="3.40.190.10">
    <property type="entry name" value="Periplasmic binding protein-like II"/>
    <property type="match status" value="1"/>
</dbReference>
<dbReference type="CDD" id="cd07012">
    <property type="entry name" value="PBP2_Bug_TTT"/>
    <property type="match status" value="1"/>
</dbReference>
<dbReference type="PIRSF" id="PIRSF017082">
    <property type="entry name" value="YflP"/>
    <property type="match status" value="1"/>
</dbReference>